<evidence type="ECO:0000259" key="4">
    <source>
        <dbReference type="Pfam" id="PF08501"/>
    </source>
</evidence>
<evidence type="ECO:0000313" key="6">
    <source>
        <dbReference type="Proteomes" id="UP000292372"/>
    </source>
</evidence>
<dbReference type="Gene3D" id="3.40.50.720">
    <property type="entry name" value="NAD(P)-binding Rossmann-like Domain"/>
    <property type="match status" value="1"/>
</dbReference>
<dbReference type="SUPFAM" id="SSF51735">
    <property type="entry name" value="NAD(P)-binding Rossmann-fold domains"/>
    <property type="match status" value="1"/>
</dbReference>
<dbReference type="InterPro" id="IPR046346">
    <property type="entry name" value="Aminoacid_DH-like_N_sf"/>
</dbReference>
<dbReference type="AlphaFoldDB" id="A0A4Q9FUR9"/>
<evidence type="ECO:0000256" key="3">
    <source>
        <dbReference type="ARBA" id="ARBA00023141"/>
    </source>
</evidence>
<proteinExistence type="predicted"/>
<dbReference type="CDD" id="cd01065">
    <property type="entry name" value="NAD_bind_Shikimate_DH"/>
    <property type="match status" value="1"/>
</dbReference>
<dbReference type="GO" id="GO:0004764">
    <property type="term" value="F:shikimate 3-dehydrogenase (NADP+) activity"/>
    <property type="evidence" value="ECO:0007669"/>
    <property type="project" value="InterPro"/>
</dbReference>
<evidence type="ECO:0000256" key="2">
    <source>
        <dbReference type="ARBA" id="ARBA00023002"/>
    </source>
</evidence>
<dbReference type="Pfam" id="PF08501">
    <property type="entry name" value="Shikimate_dh_N"/>
    <property type="match status" value="1"/>
</dbReference>
<gene>
    <name evidence="5" type="ORF">EYD46_04340</name>
</gene>
<dbReference type="GO" id="GO:0009073">
    <property type="term" value="P:aromatic amino acid family biosynthetic process"/>
    <property type="evidence" value="ECO:0007669"/>
    <property type="project" value="UniProtKB-KW"/>
</dbReference>
<sequence>MYKLGLLGKNISYSFSRNYFKNKFEKENITGVSYENFDIENIDLFPKIINNTEGIKGLNVTIPYKEDVIPYLDKLNKKAKAIGAVNTIKVTKKGKLVGYNTDCYGFIKSLKPFLKKHHKKALILGTGGASKAVLYTLKKRGIICHYVSRNARKHVEYTYDDLNDKIISEYQIIINCSPVGTFPDVESCPKILYESITKKHILFDLIYNPEETKFLRLGKQKGATVINGLNMLKLQAEKAWSIWNLNK</sequence>
<keyword evidence="3" id="KW-0057">Aromatic amino acid biosynthesis</keyword>
<dbReference type="PANTHER" id="PTHR21089">
    <property type="entry name" value="SHIKIMATE DEHYDROGENASE"/>
    <property type="match status" value="1"/>
</dbReference>
<dbReference type="InterPro" id="IPR036291">
    <property type="entry name" value="NAD(P)-bd_dom_sf"/>
</dbReference>
<dbReference type="SUPFAM" id="SSF53223">
    <property type="entry name" value="Aminoacid dehydrogenase-like, N-terminal domain"/>
    <property type="match status" value="1"/>
</dbReference>
<dbReference type="InterPro" id="IPR022893">
    <property type="entry name" value="Shikimate_DH_fam"/>
</dbReference>
<comment type="pathway">
    <text evidence="1">Metabolic intermediate biosynthesis; chorismate biosynthesis; chorismate from D-erythrose 4-phosphate and phosphoenolpyruvate: step 4/7.</text>
</comment>
<dbReference type="Gene3D" id="3.40.50.10860">
    <property type="entry name" value="Leucine Dehydrogenase, chain A, domain 1"/>
    <property type="match status" value="1"/>
</dbReference>
<evidence type="ECO:0000256" key="1">
    <source>
        <dbReference type="ARBA" id="ARBA00004871"/>
    </source>
</evidence>
<feature type="domain" description="Shikimate dehydrogenase substrate binding N-terminal" evidence="4">
    <location>
        <begin position="6"/>
        <end position="88"/>
    </location>
</feature>
<dbReference type="GO" id="GO:0009423">
    <property type="term" value="P:chorismate biosynthetic process"/>
    <property type="evidence" value="ECO:0007669"/>
    <property type="project" value="TreeGrafter"/>
</dbReference>
<name>A0A4Q9FUR9_9FLAO</name>
<keyword evidence="2" id="KW-0560">Oxidoreductase</keyword>
<accession>A0A4Q9FUR9</accession>
<dbReference type="InterPro" id="IPR013708">
    <property type="entry name" value="Shikimate_DH-bd_N"/>
</dbReference>
<comment type="caution">
    <text evidence="5">The sequence shown here is derived from an EMBL/GenBank/DDBJ whole genome shotgun (WGS) entry which is preliminary data.</text>
</comment>
<organism evidence="5 6">
    <name type="scientific">Hyunsoonleella pacifica</name>
    <dbReference type="NCBI Taxonomy" id="1080224"/>
    <lineage>
        <taxon>Bacteria</taxon>
        <taxon>Pseudomonadati</taxon>
        <taxon>Bacteroidota</taxon>
        <taxon>Flavobacteriia</taxon>
        <taxon>Flavobacteriales</taxon>
        <taxon>Flavobacteriaceae</taxon>
    </lineage>
</organism>
<dbReference type="OrthoDB" id="9792692at2"/>
<dbReference type="PANTHER" id="PTHR21089:SF1">
    <property type="entry name" value="BIFUNCTIONAL 3-DEHYDROQUINATE DEHYDRATASE_SHIKIMATE DEHYDROGENASE, CHLOROPLASTIC"/>
    <property type="match status" value="1"/>
</dbReference>
<dbReference type="EMBL" id="SIRS01000002">
    <property type="protein sequence ID" value="TBN17942.1"/>
    <property type="molecule type" value="Genomic_DNA"/>
</dbReference>
<keyword evidence="3" id="KW-0028">Amino-acid biosynthesis</keyword>
<evidence type="ECO:0000313" key="5">
    <source>
        <dbReference type="EMBL" id="TBN17942.1"/>
    </source>
</evidence>
<keyword evidence="6" id="KW-1185">Reference proteome</keyword>
<dbReference type="GO" id="GO:0019632">
    <property type="term" value="P:shikimate metabolic process"/>
    <property type="evidence" value="ECO:0007669"/>
    <property type="project" value="TreeGrafter"/>
</dbReference>
<dbReference type="GO" id="GO:0050661">
    <property type="term" value="F:NADP binding"/>
    <property type="evidence" value="ECO:0007669"/>
    <property type="project" value="TreeGrafter"/>
</dbReference>
<dbReference type="GO" id="GO:0005829">
    <property type="term" value="C:cytosol"/>
    <property type="evidence" value="ECO:0007669"/>
    <property type="project" value="TreeGrafter"/>
</dbReference>
<reference evidence="5 6" key="1">
    <citation type="journal article" date="2015" name="Int. J. Syst. Evol. Microbiol.">
        <title>Hyunsoonleella pacifica sp. nov., isolated from seawater of South Pacific Gyre.</title>
        <authorList>
            <person name="Gao X."/>
            <person name="Zhang Z."/>
            <person name="Dai X."/>
            <person name="Zhang X.H."/>
        </authorList>
    </citation>
    <scope>NUCLEOTIDE SEQUENCE [LARGE SCALE GENOMIC DNA]</scope>
    <source>
        <strain evidence="5 6">SW033</strain>
    </source>
</reference>
<protein>
    <submittedName>
        <fullName evidence="5">Shikimate dehydrogenase</fullName>
    </submittedName>
</protein>
<dbReference type="Proteomes" id="UP000292372">
    <property type="component" value="Unassembled WGS sequence"/>
</dbReference>